<evidence type="ECO:0000259" key="1">
    <source>
        <dbReference type="Pfam" id="PF06890"/>
    </source>
</evidence>
<dbReference type="EMBL" id="BAQD01000061">
    <property type="protein sequence ID" value="GBQ08001.1"/>
    <property type="molecule type" value="Genomic_DNA"/>
</dbReference>
<evidence type="ECO:0000313" key="3">
    <source>
        <dbReference type="Proteomes" id="UP001062901"/>
    </source>
</evidence>
<evidence type="ECO:0000313" key="2">
    <source>
        <dbReference type="EMBL" id="GBQ08001.1"/>
    </source>
</evidence>
<protein>
    <submittedName>
        <fullName evidence="2">Phage baseplate assembly protein</fullName>
    </submittedName>
</protein>
<dbReference type="RefSeq" id="WP_018981135.1">
    <property type="nucleotide sequence ID" value="NZ_BAQD01000061.1"/>
</dbReference>
<dbReference type="Pfam" id="PF18946">
    <property type="entry name" value="Apex"/>
    <property type="match status" value="1"/>
</dbReference>
<name>A0ABQ0P0L1_9PROT</name>
<dbReference type="InterPro" id="IPR044033">
    <property type="entry name" value="GpV-like_apex"/>
</dbReference>
<dbReference type="Pfam" id="PF06890">
    <property type="entry name" value="Phage_Mu_Gp45"/>
    <property type="match status" value="1"/>
</dbReference>
<proteinExistence type="predicted"/>
<dbReference type="InterPro" id="IPR053861">
    <property type="entry name" value="Phage_Mu_Gp45_N"/>
</dbReference>
<keyword evidence="3" id="KW-1185">Reference proteome</keyword>
<reference evidence="2" key="1">
    <citation type="submission" date="2013-04" db="EMBL/GenBank/DDBJ databases">
        <title>The genome sequencing project of 58 acetic acid bacteria.</title>
        <authorList>
            <person name="Okamoto-Kainuma A."/>
            <person name="Ishikawa M."/>
            <person name="Umino S."/>
            <person name="Koizumi Y."/>
            <person name="Shiwa Y."/>
            <person name="Yoshikawa H."/>
            <person name="Matsutani M."/>
            <person name="Matsushita K."/>
        </authorList>
    </citation>
    <scope>NUCLEOTIDE SEQUENCE</scope>
    <source>
        <strain evidence="2">DSM 15669</strain>
    </source>
</reference>
<accession>A0ABQ0P0L1</accession>
<gene>
    <name evidence="2" type="ORF">AA15669_1613</name>
</gene>
<comment type="caution">
    <text evidence="2">The sequence shown here is derived from an EMBL/GenBank/DDBJ whole genome shotgun (WGS) entry which is preliminary data.</text>
</comment>
<dbReference type="Proteomes" id="UP001062901">
    <property type="component" value="Unassembled WGS sequence"/>
</dbReference>
<organism evidence="2 3">
    <name type="scientific">Saccharibacter floricola DSM 15669</name>
    <dbReference type="NCBI Taxonomy" id="1123227"/>
    <lineage>
        <taxon>Bacteria</taxon>
        <taxon>Pseudomonadati</taxon>
        <taxon>Pseudomonadota</taxon>
        <taxon>Alphaproteobacteria</taxon>
        <taxon>Acetobacterales</taxon>
        <taxon>Acetobacteraceae</taxon>
        <taxon>Saccharibacter</taxon>
    </lineage>
</organism>
<feature type="domain" description="Bacteriophage Mu Gp45 N-terminal" evidence="1">
    <location>
        <begin position="27"/>
        <end position="85"/>
    </location>
</feature>
<sequence length="174" mass="18371">MSSFARLAGRLAFLFSLGRQTADTVMKKGGQTLQLLLTSRELRDNIPLLQHYGFVSRPRAGCDALVIFLGGDRSRPVAIATNDQRNYPTSLNPGEVCITHPPTGSIMRFMDDGSISIIPQNGIVNLTGSLNVSENITATGTITGQTDVIAHGISSAHHTHTGVQSGGSSTGAPQ</sequence>